<dbReference type="Proteomes" id="UP001369086">
    <property type="component" value="Unassembled WGS sequence"/>
</dbReference>
<keyword evidence="12" id="KW-0968">Cytoplasmic vesicle</keyword>
<keyword evidence="5" id="KW-1003">Cell membrane</keyword>
<evidence type="ECO:0000256" key="1">
    <source>
        <dbReference type="ARBA" id="ARBA00004337"/>
    </source>
</evidence>
<organism evidence="16 17">
    <name type="scientific">Huso huso</name>
    <name type="common">Beluga</name>
    <name type="synonym">Acipenser huso</name>
    <dbReference type="NCBI Taxonomy" id="61971"/>
    <lineage>
        <taxon>Eukaryota</taxon>
        <taxon>Metazoa</taxon>
        <taxon>Chordata</taxon>
        <taxon>Craniata</taxon>
        <taxon>Vertebrata</taxon>
        <taxon>Euteleostomi</taxon>
        <taxon>Actinopterygii</taxon>
        <taxon>Chondrostei</taxon>
        <taxon>Acipenseriformes</taxon>
        <taxon>Acipenseridae</taxon>
        <taxon>Huso</taxon>
    </lineage>
</organism>
<feature type="transmembrane region" description="Helical" evidence="14">
    <location>
        <begin position="114"/>
        <end position="134"/>
    </location>
</feature>
<evidence type="ECO:0000259" key="15">
    <source>
        <dbReference type="Pfam" id="PF10277"/>
    </source>
</evidence>
<dbReference type="InterPro" id="IPR019402">
    <property type="entry name" value="CWH43_N"/>
</dbReference>
<evidence type="ECO:0000256" key="6">
    <source>
        <dbReference type="ARBA" id="ARBA00022692"/>
    </source>
</evidence>
<evidence type="ECO:0000256" key="7">
    <source>
        <dbReference type="ARBA" id="ARBA00022753"/>
    </source>
</evidence>
<keyword evidence="17" id="KW-1185">Reference proteome</keyword>
<evidence type="ECO:0000256" key="8">
    <source>
        <dbReference type="ARBA" id="ARBA00022989"/>
    </source>
</evidence>
<evidence type="ECO:0000313" key="17">
    <source>
        <dbReference type="Proteomes" id="UP001369086"/>
    </source>
</evidence>
<evidence type="ECO:0000256" key="4">
    <source>
        <dbReference type="ARBA" id="ARBA00006565"/>
    </source>
</evidence>
<feature type="domain" description="CWH43-like N-terminal" evidence="15">
    <location>
        <begin position="65"/>
        <end position="264"/>
    </location>
</feature>
<keyword evidence="6 14" id="KW-0812">Transmembrane</keyword>
<keyword evidence="10 14" id="KW-0472">Membrane</keyword>
<evidence type="ECO:0000256" key="10">
    <source>
        <dbReference type="ARBA" id="ARBA00023136"/>
    </source>
</evidence>
<gene>
    <name evidence="16" type="ORF">HHUSO_G29499</name>
</gene>
<protein>
    <submittedName>
        <fullName evidence="16">Modulator of macroautophagy TMEM150B-like</fullName>
    </submittedName>
</protein>
<evidence type="ECO:0000256" key="5">
    <source>
        <dbReference type="ARBA" id="ARBA00022475"/>
    </source>
</evidence>
<keyword evidence="9" id="KW-0072">Autophagy</keyword>
<dbReference type="Pfam" id="PF10277">
    <property type="entry name" value="Frag1"/>
    <property type="match status" value="1"/>
</dbReference>
<sequence>MNIKKRKSAAHPTENTVRAARTGKEGLRKRTLLLPNLCSQSGFPLSNTHTHRLLVEHTASKMWIWAMIPIVLALTGTVGFWAVFGMAVSNGSVNLTQEFPYISTCGSYTPQSCVFAQILNLGSLLVVWITLMRFQQIKDSGQHSRTNTASLVLGLICSLGTSFVGNFQQSVLMGAHLFGAFLAFFVGVAYFWVQVYLTYTVKPCHGGRWILPVRTALCSTCTGLIIIMSVLHNLEFRTQAALCEWGAAMAFFLLFGLFSVEFRHLDCQSYHVLRKRATTPMSRELS</sequence>
<dbReference type="EMBL" id="JAHFZB010000031">
    <property type="protein sequence ID" value="KAK6471583.1"/>
    <property type="molecule type" value="Genomic_DNA"/>
</dbReference>
<comment type="similarity">
    <text evidence="4">Belongs to the DRAM/TMEM150 family.</text>
</comment>
<dbReference type="InterPro" id="IPR050911">
    <property type="entry name" value="DRAM/TMEM150_Autophagy_Mod"/>
</dbReference>
<keyword evidence="7" id="KW-0967">Endosome</keyword>
<feature type="transmembrane region" description="Helical" evidence="14">
    <location>
        <begin position="238"/>
        <end position="260"/>
    </location>
</feature>
<keyword evidence="11" id="KW-0325">Glycoprotein</keyword>
<proteinExistence type="inferred from homology"/>
<dbReference type="PANTHER" id="PTHR21324:SF3">
    <property type="entry name" value="MODULATOR OF MACROAUTOPHAGY TMEM150B"/>
    <property type="match status" value="1"/>
</dbReference>
<comment type="caution">
    <text evidence="16">The sequence shown here is derived from an EMBL/GenBank/DDBJ whole genome shotgun (WGS) entry which is preliminary data.</text>
</comment>
<evidence type="ECO:0000256" key="9">
    <source>
        <dbReference type="ARBA" id="ARBA00023006"/>
    </source>
</evidence>
<evidence type="ECO:0000256" key="3">
    <source>
        <dbReference type="ARBA" id="ARBA00004651"/>
    </source>
</evidence>
<keyword evidence="8 14" id="KW-1133">Transmembrane helix</keyword>
<evidence type="ECO:0000313" key="16">
    <source>
        <dbReference type="EMBL" id="KAK6471583.1"/>
    </source>
</evidence>
<feature type="transmembrane region" description="Helical" evidence="14">
    <location>
        <begin position="211"/>
        <end position="232"/>
    </location>
</feature>
<feature type="transmembrane region" description="Helical" evidence="14">
    <location>
        <begin position="177"/>
        <end position="199"/>
    </location>
</feature>
<evidence type="ECO:0000256" key="13">
    <source>
        <dbReference type="ARBA" id="ARBA00045144"/>
    </source>
</evidence>
<evidence type="ECO:0000256" key="11">
    <source>
        <dbReference type="ARBA" id="ARBA00023180"/>
    </source>
</evidence>
<evidence type="ECO:0000256" key="2">
    <source>
        <dbReference type="ARBA" id="ARBA00004542"/>
    </source>
</evidence>
<feature type="transmembrane region" description="Helical" evidence="14">
    <location>
        <begin position="146"/>
        <end position="165"/>
    </location>
</feature>
<reference evidence="16 17" key="1">
    <citation type="submission" date="2021-05" db="EMBL/GenBank/DDBJ databases">
        <authorList>
            <person name="Zahm M."/>
            <person name="Klopp C."/>
            <person name="Cabau C."/>
            <person name="Kuhl H."/>
            <person name="Suciu R."/>
            <person name="Ciorpac M."/>
            <person name="Holostenco D."/>
            <person name="Gessner J."/>
            <person name="Wuertz S."/>
            <person name="Hohne C."/>
            <person name="Stock M."/>
            <person name="Gislard M."/>
            <person name="Lluch J."/>
            <person name="Milhes M."/>
            <person name="Lampietro C."/>
            <person name="Lopez Roques C."/>
            <person name="Donnadieu C."/>
            <person name="Du K."/>
            <person name="Schartl M."/>
            <person name="Guiguen Y."/>
        </authorList>
    </citation>
    <scope>NUCLEOTIDE SEQUENCE [LARGE SCALE GENOMIC DNA]</scope>
    <source>
        <strain evidence="16">Hh-F2</strain>
        <tissue evidence="16">Blood</tissue>
    </source>
</reference>
<evidence type="ECO:0000256" key="14">
    <source>
        <dbReference type="SAM" id="Phobius"/>
    </source>
</evidence>
<feature type="transmembrane region" description="Helical" evidence="14">
    <location>
        <begin position="62"/>
        <end position="84"/>
    </location>
</feature>
<dbReference type="PANTHER" id="PTHR21324">
    <property type="entry name" value="FASTING-INDUCIBLE INTEGRAL MEMBRANE PROTEIN TM6P1-RELATED"/>
    <property type="match status" value="1"/>
</dbReference>
<comment type="function">
    <text evidence="13">Modulator of macroautophagy that causes accumulation of autophagosomes under basal conditions and enhances autophagic flux. Represses cell death and promotes long-term clonogenic survival of cells grown in the absence of glucose in a macroautophagy-independent manner. May have some role in extracellular matrix engulfment or growth factor receptor recycling, both of which can modulate cell survival.</text>
</comment>
<evidence type="ECO:0000256" key="12">
    <source>
        <dbReference type="ARBA" id="ARBA00023329"/>
    </source>
</evidence>
<name>A0ABR0YGP5_HUSHU</name>
<comment type="subcellular location">
    <subcellularLocation>
        <location evidence="3">Cell membrane</location>
        <topology evidence="3">Multi-pass membrane protein</topology>
    </subcellularLocation>
    <subcellularLocation>
        <location evidence="2">Cytoplasmic vesicle</location>
        <location evidence="2">Autophagosome membrane</location>
        <topology evidence="2">Multi-pass membrane protein</topology>
    </subcellularLocation>
    <subcellularLocation>
        <location evidence="1">Endosome membrane</location>
        <topology evidence="1">Multi-pass membrane protein</topology>
    </subcellularLocation>
</comment>
<accession>A0ABR0YGP5</accession>